<evidence type="ECO:0000256" key="2">
    <source>
        <dbReference type="ARBA" id="ARBA00022448"/>
    </source>
</evidence>
<dbReference type="InterPro" id="IPR037066">
    <property type="entry name" value="Plug_dom_sf"/>
</dbReference>
<evidence type="ECO:0000256" key="7">
    <source>
        <dbReference type="ARBA" id="ARBA00023004"/>
    </source>
</evidence>
<proteinExistence type="inferred from homology"/>
<sequence>MKPVYTYPLVAVMAASALWADPVNIEHIVVSDSALDDTLYQGDTNGSDQRFEKKSITTLGTQANMNPFTIIQYSPSVNYTPADTSGSNEPSYHDPIRIRGKSQSGPGGVYMINGMPISSNPGGGKQMLDMENVASIDLLKGYLSPEKNIGFSSLIGKVDMNVNAPRRQTNAMLSQAFGSDSFTRSFARFDSGEMGDVRLFGSFSHLGYDKYKGDGELERFNAMAGIAYTPSEMFSAEAYVIYNKDDHHNYYALSYTEAQDLESYWNKDFASARPTADNDVDYYDWNKQNFDTTTALATLQFRPSADDTVTIKPYYKTDKGEYWNSSVNANPAKNRVIQWRIDHDLYGGVADYTHRFSKALKTTLGYWYHKQQPPGPPTDRLKYKSVGGDLVFDGYASLADTGYHTLQAPFAELSGSLGGFDYNLGLQYQSFEIGSLKSYTFGTDANTSQNYDTAIAQGTLDPWASVKAKTFHTWIPSLYAGYRFDELNTLYVSYARTYGFDVNLFPTYIKNRANFVAKNVTLQQLWNKLELETSDNIDLGYKTMVGGVALNPVLFVSFVKNKQANVYDPEYGVNYPANVGDAMGYGAEFSASGPVSESLEFIAGLSYNKYAFTQDFKSSPTTTIDTEGKQVPDAPEVLAKAALSYSVGGWMITPSVRYTSKRYGDLQNSQTVDAYTLFDLDVAYRINGFLGSKSAVFRLSGTNLTDEKYVATIISADNVLATTGTSSTYQTGAPLSVFGSLSLSF</sequence>
<evidence type="ECO:0000256" key="10">
    <source>
        <dbReference type="ARBA" id="ARBA00023136"/>
    </source>
</evidence>
<dbReference type="InterPro" id="IPR039426">
    <property type="entry name" value="TonB-dep_rcpt-like"/>
</dbReference>
<feature type="chain" id="PRO_5045624759" evidence="13">
    <location>
        <begin position="21"/>
        <end position="745"/>
    </location>
</feature>
<keyword evidence="7" id="KW-0408">Iron</keyword>
<dbReference type="PROSITE" id="PS52016">
    <property type="entry name" value="TONB_DEPENDENT_REC_3"/>
    <property type="match status" value="1"/>
</dbReference>
<dbReference type="Pfam" id="PF00593">
    <property type="entry name" value="TonB_dep_Rec_b-barrel"/>
    <property type="match status" value="1"/>
</dbReference>
<dbReference type="PANTHER" id="PTHR32552">
    <property type="entry name" value="FERRICHROME IRON RECEPTOR-RELATED"/>
    <property type="match status" value="1"/>
</dbReference>
<evidence type="ECO:0000259" key="14">
    <source>
        <dbReference type="Pfam" id="PF00593"/>
    </source>
</evidence>
<keyword evidence="6 13" id="KW-0732">Signal</keyword>
<feature type="signal peptide" evidence="13">
    <location>
        <begin position="1"/>
        <end position="20"/>
    </location>
</feature>
<organism evidence="15 16">
    <name type="scientific">Sulfurimonas diazotrophicus</name>
    <dbReference type="NCBI Taxonomy" id="3131939"/>
    <lineage>
        <taxon>Bacteria</taxon>
        <taxon>Pseudomonadati</taxon>
        <taxon>Campylobacterota</taxon>
        <taxon>Epsilonproteobacteria</taxon>
        <taxon>Campylobacterales</taxon>
        <taxon>Sulfurimonadaceae</taxon>
        <taxon>Sulfurimonas</taxon>
    </lineage>
</organism>
<keyword evidence="9" id="KW-0798">TonB box</keyword>
<dbReference type="Proteomes" id="UP001447842">
    <property type="component" value="Chromosome"/>
</dbReference>
<evidence type="ECO:0000256" key="5">
    <source>
        <dbReference type="ARBA" id="ARBA00022692"/>
    </source>
</evidence>
<name>A0ABZ3H9G8_9BACT</name>
<dbReference type="InterPro" id="IPR000531">
    <property type="entry name" value="Beta-barrel_TonB"/>
</dbReference>
<evidence type="ECO:0000256" key="1">
    <source>
        <dbReference type="ARBA" id="ARBA00004571"/>
    </source>
</evidence>
<evidence type="ECO:0000256" key="11">
    <source>
        <dbReference type="ARBA" id="ARBA00023237"/>
    </source>
</evidence>
<comment type="subcellular location">
    <subcellularLocation>
        <location evidence="1 12">Cell outer membrane</location>
        <topology evidence="1 12">Multi-pass membrane protein</topology>
    </subcellularLocation>
</comment>
<evidence type="ECO:0000256" key="3">
    <source>
        <dbReference type="ARBA" id="ARBA00022452"/>
    </source>
</evidence>
<dbReference type="RefSeq" id="WP_345972746.1">
    <property type="nucleotide sequence ID" value="NZ_CP147920.1"/>
</dbReference>
<evidence type="ECO:0000256" key="4">
    <source>
        <dbReference type="ARBA" id="ARBA00022496"/>
    </source>
</evidence>
<dbReference type="PANTHER" id="PTHR32552:SF89">
    <property type="entry name" value="CATECHOLATE SIDEROPHORE RECEPTOR FIU"/>
    <property type="match status" value="1"/>
</dbReference>
<gene>
    <name evidence="15" type="ORF">WCY31_00330</name>
</gene>
<feature type="domain" description="TonB-dependent receptor-like beta-barrel" evidence="14">
    <location>
        <begin position="243"/>
        <end position="704"/>
    </location>
</feature>
<comment type="similarity">
    <text evidence="12">Belongs to the TonB-dependent receptor family.</text>
</comment>
<reference evidence="15 16" key="1">
    <citation type="submission" date="2024-03" db="EMBL/GenBank/DDBJ databases">
        <title>Sulfurimonas sp. HSL3-1.</title>
        <authorList>
            <person name="Wang S."/>
        </authorList>
    </citation>
    <scope>NUCLEOTIDE SEQUENCE [LARGE SCALE GENOMIC DNA]</scope>
    <source>
        <strain evidence="15 16">HSL3-1</strain>
    </source>
</reference>
<dbReference type="SUPFAM" id="SSF56935">
    <property type="entry name" value="Porins"/>
    <property type="match status" value="1"/>
</dbReference>
<keyword evidence="8" id="KW-0406">Ion transport</keyword>
<keyword evidence="16" id="KW-1185">Reference proteome</keyword>
<evidence type="ECO:0000256" key="13">
    <source>
        <dbReference type="SAM" id="SignalP"/>
    </source>
</evidence>
<keyword evidence="3 12" id="KW-1134">Transmembrane beta strand</keyword>
<keyword evidence="15" id="KW-0675">Receptor</keyword>
<evidence type="ECO:0000256" key="12">
    <source>
        <dbReference type="PROSITE-ProRule" id="PRU01360"/>
    </source>
</evidence>
<dbReference type="Gene3D" id="2.40.170.20">
    <property type="entry name" value="TonB-dependent receptor, beta-barrel domain"/>
    <property type="match status" value="1"/>
</dbReference>
<keyword evidence="10 12" id="KW-0472">Membrane</keyword>
<protein>
    <submittedName>
        <fullName evidence="15">TonB-dependent receptor</fullName>
    </submittedName>
</protein>
<keyword evidence="2 12" id="KW-0813">Transport</keyword>
<evidence type="ECO:0000256" key="8">
    <source>
        <dbReference type="ARBA" id="ARBA00023065"/>
    </source>
</evidence>
<dbReference type="InterPro" id="IPR036942">
    <property type="entry name" value="Beta-barrel_TonB_sf"/>
</dbReference>
<evidence type="ECO:0000256" key="6">
    <source>
        <dbReference type="ARBA" id="ARBA00022729"/>
    </source>
</evidence>
<dbReference type="Gene3D" id="2.170.130.10">
    <property type="entry name" value="TonB-dependent receptor, plug domain"/>
    <property type="match status" value="1"/>
</dbReference>
<keyword evidence="5 12" id="KW-0812">Transmembrane</keyword>
<evidence type="ECO:0000313" key="16">
    <source>
        <dbReference type="Proteomes" id="UP001447842"/>
    </source>
</evidence>
<evidence type="ECO:0000256" key="9">
    <source>
        <dbReference type="ARBA" id="ARBA00023077"/>
    </source>
</evidence>
<evidence type="ECO:0000313" key="15">
    <source>
        <dbReference type="EMBL" id="XAU15165.1"/>
    </source>
</evidence>
<keyword evidence="11 12" id="KW-0998">Cell outer membrane</keyword>
<accession>A0ABZ3H9G8</accession>
<dbReference type="EMBL" id="CP147920">
    <property type="protein sequence ID" value="XAU15165.1"/>
    <property type="molecule type" value="Genomic_DNA"/>
</dbReference>
<keyword evidence="4" id="KW-0410">Iron transport</keyword>